<feature type="domain" description="Xylose isomerase-like TIM barrel" evidence="1">
    <location>
        <begin position="26"/>
        <end position="238"/>
    </location>
</feature>
<comment type="caution">
    <text evidence="2">The sequence shown here is derived from an EMBL/GenBank/DDBJ whole genome shotgun (WGS) entry which is preliminary data.</text>
</comment>
<evidence type="ECO:0000313" key="2">
    <source>
        <dbReference type="EMBL" id="ODM12957.1"/>
    </source>
</evidence>
<reference evidence="2 3" key="1">
    <citation type="submission" date="2016-07" db="EMBL/GenBank/DDBJ databases">
        <title>Characterization of isolates of Eisenbergiella tayi derived from blood cultures, using whole genome sequencing.</title>
        <authorList>
            <person name="Burdz T."/>
            <person name="Wiebe D."/>
            <person name="Huynh C."/>
            <person name="Bernard K."/>
        </authorList>
    </citation>
    <scope>NUCLEOTIDE SEQUENCE [LARGE SCALE GENOMIC DNA]</scope>
    <source>
        <strain evidence="2 3">NML 120489</strain>
    </source>
</reference>
<evidence type="ECO:0000259" key="1">
    <source>
        <dbReference type="Pfam" id="PF01261"/>
    </source>
</evidence>
<name>A0A1E3AW68_9FIRM</name>
<dbReference type="Proteomes" id="UP000095003">
    <property type="component" value="Unassembled WGS sequence"/>
</dbReference>
<dbReference type="PANTHER" id="PTHR12110">
    <property type="entry name" value="HYDROXYPYRUVATE ISOMERASE"/>
    <property type="match status" value="1"/>
</dbReference>
<dbReference type="AlphaFoldDB" id="A0A1E3AW68"/>
<dbReference type="EMBL" id="MCGI01000001">
    <property type="protein sequence ID" value="ODM12957.1"/>
    <property type="molecule type" value="Genomic_DNA"/>
</dbReference>
<dbReference type="SUPFAM" id="SSF51658">
    <property type="entry name" value="Xylose isomerase-like"/>
    <property type="match status" value="1"/>
</dbReference>
<dbReference type="Pfam" id="PF01261">
    <property type="entry name" value="AP_endonuc_2"/>
    <property type="match status" value="1"/>
</dbReference>
<accession>A0A1E3AW68</accession>
<proteinExistence type="predicted"/>
<dbReference type="PANTHER" id="PTHR12110:SF41">
    <property type="entry name" value="INOSOSE DEHYDRATASE"/>
    <property type="match status" value="1"/>
</dbReference>
<gene>
    <name evidence="2" type="primary">iolE_3</name>
    <name evidence="2" type="ORF">BEH84_00672</name>
</gene>
<dbReference type="InterPro" id="IPR013022">
    <property type="entry name" value="Xyl_isomerase-like_TIM-brl"/>
</dbReference>
<sequence length="263" mass="29605">MKKGIIIGILQKYLGDKEKLDEVLGRVKEMGYEAIQYIIPDYVTPEEYKALLDKHGLKYLCVGAKFQAMSENPQAIQDAIKLSDLFETDYIDIDTLPVENRKSVEGYKEYAKKLNAVGAEVKKAGKKLLYHPHALEFASFGDGLIGLDILIRETDPEVINFILDTHWMSCGGVVLADWIRKVEGRMKIIHFKDYAIEPGIESCEQVNKRFAEVGQGNIDWPSVVAACKETGVEYAVVEQDSCYDLEPYGCAQRSYDGMVKYGV</sequence>
<dbReference type="GeneID" id="93299187"/>
<dbReference type="GO" id="GO:0050114">
    <property type="term" value="F:myo-inosose-2 dehydratase activity"/>
    <property type="evidence" value="ECO:0007669"/>
    <property type="project" value="UniProtKB-EC"/>
</dbReference>
<organism evidence="2 3">
    <name type="scientific">Eisenbergiella tayi</name>
    <dbReference type="NCBI Taxonomy" id="1432052"/>
    <lineage>
        <taxon>Bacteria</taxon>
        <taxon>Bacillati</taxon>
        <taxon>Bacillota</taxon>
        <taxon>Clostridia</taxon>
        <taxon>Lachnospirales</taxon>
        <taxon>Lachnospiraceae</taxon>
        <taxon>Eisenbergiella</taxon>
    </lineage>
</organism>
<dbReference type="InterPro" id="IPR050312">
    <property type="entry name" value="IolE/XylAMocC-like"/>
</dbReference>
<dbReference type="RefSeq" id="WP_069155734.1">
    <property type="nucleotide sequence ID" value="NZ_DBFYTC010000197.1"/>
</dbReference>
<dbReference type="Gene3D" id="3.20.20.150">
    <property type="entry name" value="Divalent-metal-dependent TIM barrel enzymes"/>
    <property type="match status" value="1"/>
</dbReference>
<dbReference type="InterPro" id="IPR036237">
    <property type="entry name" value="Xyl_isomerase-like_sf"/>
</dbReference>
<evidence type="ECO:0000313" key="3">
    <source>
        <dbReference type="Proteomes" id="UP000095003"/>
    </source>
</evidence>
<keyword evidence="2" id="KW-0456">Lyase</keyword>
<dbReference type="EC" id="4.2.1.44" evidence="2"/>
<protein>
    <submittedName>
        <fullName evidence="2">Inosose dehydratase</fullName>
        <ecNumber evidence="2">4.2.1.44</ecNumber>
    </submittedName>
</protein>